<reference evidence="1" key="1">
    <citation type="submission" date="2014-09" db="EMBL/GenBank/DDBJ databases">
        <authorList>
            <person name="Magalhaes I.L.F."/>
            <person name="Oliveira U."/>
            <person name="Santos F.R."/>
            <person name="Vidigal T.H.D.A."/>
            <person name="Brescovit A.D."/>
            <person name="Santos A.J."/>
        </authorList>
    </citation>
    <scope>NUCLEOTIDE SEQUENCE</scope>
</reference>
<dbReference type="AlphaFoldDB" id="A0A0K8SFB4"/>
<organism evidence="1">
    <name type="scientific">Lygus hesperus</name>
    <name type="common">Western plant bug</name>
    <dbReference type="NCBI Taxonomy" id="30085"/>
    <lineage>
        <taxon>Eukaryota</taxon>
        <taxon>Metazoa</taxon>
        <taxon>Ecdysozoa</taxon>
        <taxon>Arthropoda</taxon>
        <taxon>Hexapoda</taxon>
        <taxon>Insecta</taxon>
        <taxon>Pterygota</taxon>
        <taxon>Neoptera</taxon>
        <taxon>Paraneoptera</taxon>
        <taxon>Hemiptera</taxon>
        <taxon>Heteroptera</taxon>
        <taxon>Panheteroptera</taxon>
        <taxon>Cimicomorpha</taxon>
        <taxon>Miridae</taxon>
        <taxon>Mirini</taxon>
        <taxon>Lygus</taxon>
    </lineage>
</organism>
<accession>A0A0K8SFB4</accession>
<sequence length="344" mass="40337">MCCKRDKPKYQIVEVLIPLQDFVGRGRRFFSRPPIVRHWRKLLEAVKRLLGNLTNLKRLELTDLMLDNSEAMTLLDDVCCERCESLRYLSLSNFTKGQYQLLHLGVFVNLQILVVGPQNLGEQVMELISHTKLKHLHIVQTRLTPASARSLSPKCWQAAAKQNPNMRVHLALETKTDRQLLWQEKAPVNSILVDSPACKLEPDNVMRIIQWYSENLRYFGYLGIPKYHQPKSFNERMDPFLVMLVKECPKIETFVIREKVSTSTVLLVAEQCKSLKRYYVRRNAVILKCDWPCNPNWEDSYFNWLKKSSRSYEETENEVSRILGFRWKMLSDKEFVALNPPLYT</sequence>
<dbReference type="InterPro" id="IPR032675">
    <property type="entry name" value="LRR_dom_sf"/>
</dbReference>
<protein>
    <submittedName>
        <fullName evidence="1">Uncharacterized protein</fullName>
    </submittedName>
</protein>
<dbReference type="Gene3D" id="3.80.10.10">
    <property type="entry name" value="Ribonuclease Inhibitor"/>
    <property type="match status" value="1"/>
</dbReference>
<evidence type="ECO:0000313" key="1">
    <source>
        <dbReference type="EMBL" id="JAG51465.1"/>
    </source>
</evidence>
<dbReference type="EMBL" id="GBRD01014361">
    <property type="protein sequence ID" value="JAG51465.1"/>
    <property type="molecule type" value="Transcribed_RNA"/>
</dbReference>
<name>A0A0K8SFB4_LYGHE</name>
<dbReference type="PANTHER" id="PTHR20872:SF1">
    <property type="entry name" value="F-BOX DOMAIN-CONTAINING PROTEIN"/>
    <property type="match status" value="1"/>
</dbReference>
<dbReference type="PANTHER" id="PTHR20872">
    <property type="match status" value="1"/>
</dbReference>
<dbReference type="SUPFAM" id="SSF52047">
    <property type="entry name" value="RNI-like"/>
    <property type="match status" value="1"/>
</dbReference>
<proteinExistence type="predicted"/>